<proteinExistence type="predicted"/>
<accession>A0A9W6JVH6</accession>
<keyword evidence="2" id="KW-1185">Reference proteome</keyword>
<reference evidence="1" key="2">
    <citation type="submission" date="2023-01" db="EMBL/GenBank/DDBJ databases">
        <authorList>
            <person name="Sun Q."/>
            <person name="Evtushenko L."/>
        </authorList>
    </citation>
    <scope>NUCLEOTIDE SEQUENCE</scope>
    <source>
        <strain evidence="1">VKM B-2789</strain>
    </source>
</reference>
<protein>
    <submittedName>
        <fullName evidence="1">Uncharacterized protein</fullName>
    </submittedName>
</protein>
<dbReference type="RefSeq" id="WP_213364532.1">
    <property type="nucleotide sequence ID" value="NZ_BSFM01000014.1"/>
</dbReference>
<name>A0A9W6JVH6_9HYPH</name>
<dbReference type="AlphaFoldDB" id="A0A9W6JVH6"/>
<dbReference type="EMBL" id="BSFM01000014">
    <property type="protein sequence ID" value="GLK84660.1"/>
    <property type="molecule type" value="Genomic_DNA"/>
</dbReference>
<evidence type="ECO:0000313" key="2">
    <source>
        <dbReference type="Proteomes" id="UP001143330"/>
    </source>
</evidence>
<dbReference type="Proteomes" id="UP001143330">
    <property type="component" value="Unassembled WGS sequence"/>
</dbReference>
<evidence type="ECO:0000313" key="1">
    <source>
        <dbReference type="EMBL" id="GLK84660.1"/>
    </source>
</evidence>
<sequence>MNYSEQCEVGRKAFAALLQEMQAEQNPILFLNAIKRMVADSQITGIEIGFIQAAAERLVSDCAVGA</sequence>
<organism evidence="1 2">
    <name type="scientific">Ancylobacter defluvii</name>
    <dbReference type="NCBI Taxonomy" id="1282440"/>
    <lineage>
        <taxon>Bacteria</taxon>
        <taxon>Pseudomonadati</taxon>
        <taxon>Pseudomonadota</taxon>
        <taxon>Alphaproteobacteria</taxon>
        <taxon>Hyphomicrobiales</taxon>
        <taxon>Xanthobacteraceae</taxon>
        <taxon>Ancylobacter</taxon>
    </lineage>
</organism>
<comment type="caution">
    <text evidence="1">The sequence shown here is derived from an EMBL/GenBank/DDBJ whole genome shotgun (WGS) entry which is preliminary data.</text>
</comment>
<gene>
    <name evidence="1" type="ORF">GCM10017653_27300</name>
</gene>
<reference evidence="1" key="1">
    <citation type="journal article" date="2014" name="Int. J. Syst. Evol. Microbiol.">
        <title>Complete genome sequence of Corynebacterium casei LMG S-19264T (=DSM 44701T), isolated from a smear-ripened cheese.</title>
        <authorList>
            <consortium name="US DOE Joint Genome Institute (JGI-PGF)"/>
            <person name="Walter F."/>
            <person name="Albersmeier A."/>
            <person name="Kalinowski J."/>
            <person name="Ruckert C."/>
        </authorList>
    </citation>
    <scope>NUCLEOTIDE SEQUENCE</scope>
    <source>
        <strain evidence="1">VKM B-2789</strain>
    </source>
</reference>